<dbReference type="Pfam" id="PF00652">
    <property type="entry name" value="Ricin_B_lectin"/>
    <property type="match status" value="1"/>
</dbReference>
<evidence type="ECO:0000313" key="3">
    <source>
        <dbReference type="EMBL" id="TKA04708.1"/>
    </source>
</evidence>
<feature type="region of interest" description="Disordered" evidence="1">
    <location>
        <begin position="39"/>
        <end position="240"/>
    </location>
</feature>
<feature type="compositionally biased region" description="Basic and acidic residues" evidence="1">
    <location>
        <begin position="177"/>
        <end position="193"/>
    </location>
</feature>
<feature type="compositionally biased region" description="Polar residues" evidence="1">
    <location>
        <begin position="44"/>
        <end position="56"/>
    </location>
</feature>
<accession>A0A4U0S8G5</accession>
<feature type="compositionally biased region" description="Low complexity" evidence="1">
    <location>
        <begin position="294"/>
        <end position="310"/>
    </location>
</feature>
<feature type="compositionally biased region" description="Low complexity" evidence="1">
    <location>
        <begin position="328"/>
        <end position="340"/>
    </location>
</feature>
<feature type="compositionally biased region" description="Basic residues" evidence="1">
    <location>
        <begin position="311"/>
        <end position="321"/>
    </location>
</feature>
<evidence type="ECO:0000256" key="1">
    <source>
        <dbReference type="SAM" id="MobiDB-lite"/>
    </source>
</evidence>
<gene>
    <name evidence="3" type="ORF">FCI23_35145</name>
</gene>
<keyword evidence="4" id="KW-1185">Reference proteome</keyword>
<reference evidence="3 4" key="1">
    <citation type="submission" date="2019-04" db="EMBL/GenBank/DDBJ databases">
        <title>Streptomyces oryziradicis sp. nov., a novel actinomycete isolated from rhizosphere soil of rice (Oryza sativa L.).</title>
        <authorList>
            <person name="Li C."/>
        </authorList>
    </citation>
    <scope>NUCLEOTIDE SEQUENCE [LARGE SCALE GENOMIC DNA]</scope>
    <source>
        <strain evidence="3 4">NEAU-C40</strain>
    </source>
</reference>
<dbReference type="SUPFAM" id="SSF50370">
    <property type="entry name" value="Ricin B-like lectins"/>
    <property type="match status" value="1"/>
</dbReference>
<dbReference type="Gene3D" id="2.80.10.50">
    <property type="match status" value="2"/>
</dbReference>
<dbReference type="AlphaFoldDB" id="A0A4U0S8G5"/>
<evidence type="ECO:0000313" key="4">
    <source>
        <dbReference type="Proteomes" id="UP000305778"/>
    </source>
</evidence>
<protein>
    <recommendedName>
        <fullName evidence="2">Ricin B lectin domain-containing protein</fullName>
    </recommendedName>
</protein>
<feature type="domain" description="Ricin B lectin" evidence="2">
    <location>
        <begin position="372"/>
        <end position="524"/>
    </location>
</feature>
<dbReference type="InterPro" id="IPR035992">
    <property type="entry name" value="Ricin_B-like_lectins"/>
</dbReference>
<name>A0A4U0S8G5_9ACTN</name>
<dbReference type="InterPro" id="IPR000772">
    <property type="entry name" value="Ricin_B_lectin"/>
</dbReference>
<dbReference type="OrthoDB" id="3444343at2"/>
<feature type="region of interest" description="Disordered" evidence="1">
    <location>
        <begin position="292"/>
        <end position="366"/>
    </location>
</feature>
<dbReference type="EMBL" id="SUMC01000049">
    <property type="protein sequence ID" value="TKA04708.1"/>
    <property type="molecule type" value="Genomic_DNA"/>
</dbReference>
<dbReference type="SMART" id="SM00458">
    <property type="entry name" value="RICIN"/>
    <property type="match status" value="1"/>
</dbReference>
<dbReference type="PROSITE" id="PS50231">
    <property type="entry name" value="RICIN_B_LECTIN"/>
    <property type="match status" value="1"/>
</dbReference>
<proteinExistence type="predicted"/>
<organism evidence="3 4">
    <name type="scientific">Actinacidiphila oryziradicis</name>
    <dbReference type="NCBI Taxonomy" id="2571141"/>
    <lineage>
        <taxon>Bacteria</taxon>
        <taxon>Bacillati</taxon>
        <taxon>Actinomycetota</taxon>
        <taxon>Actinomycetes</taxon>
        <taxon>Kitasatosporales</taxon>
        <taxon>Streptomycetaceae</taxon>
        <taxon>Actinacidiphila</taxon>
    </lineage>
</organism>
<dbReference type="CDD" id="cd00161">
    <property type="entry name" value="beta-trefoil_Ricin-like"/>
    <property type="match status" value="1"/>
</dbReference>
<sequence>MPGPSRRTGCSVGAKVWSRSDEVPIISLPSRACTIPSSLFPRFSSASPVTTAWTRSRTARDAGRAGNPRTDACVSGPRHRGRPGRVRPLAVHGRSHPSQRAPRNRAKETTMPRQQPPAGSGPQPTAGMPPVSIRRAVALPAPSGGPGPGLSSPRGPDQVRGTAVIEGAAVPATASQEARRGEPAQPDPEHSGSAERGAGQPASVREASPSEGPVLTAPTAVIRAPGGGTNGGEAPPPPSGGLRKPLLVAAAVVGALAIAAPFAVAAWGSGKAAHTVEAKVPVVTFTDTHALSEAPSAHATRSPSPSAAPSTKRHGGTKKSTKSTQGEPAAAAQPTPSASPKKTQAGTKPVTAKSPSKAATDRARANAASSATRVLLKNLRTGLCADVPGYGNGQSNGPVRQFTCDGTSADNQLWDLGVADRTGGPQGSSLFIIQNDKDHLCMDLPNYGANAAGTPITEYACDSTTGDNQLWWLVPRSDGTYWIRNYSSGLCLNVAGPGTGGKDANLEIDPCSDSTSDDHHWHFV</sequence>
<evidence type="ECO:0000259" key="2">
    <source>
        <dbReference type="SMART" id="SM00458"/>
    </source>
</evidence>
<dbReference type="Proteomes" id="UP000305778">
    <property type="component" value="Unassembled WGS sequence"/>
</dbReference>
<comment type="caution">
    <text evidence="3">The sequence shown here is derived from an EMBL/GenBank/DDBJ whole genome shotgun (WGS) entry which is preliminary data.</text>
</comment>